<evidence type="ECO:0000256" key="2">
    <source>
        <dbReference type="ARBA" id="ARBA00022801"/>
    </source>
</evidence>
<dbReference type="CDD" id="cd03424">
    <property type="entry name" value="NUDIX_ADPRase_Nudt5_UGPPase_Nudt14"/>
    <property type="match status" value="1"/>
</dbReference>
<sequence length="305" mass="33676">MLSRRLQQQLRRFSLKASRSTMATSTATSSFTLPGSEPPVPVQLTPDISQAQLLSFPAFKIWLSTLRHSLSRQGDASHEFHAKPYALRGITVQAVDYFGAKKLGFIKFKADVSTDDGDRLPGSVFLRGGSVGMLLILQPDDLPDSSNDEKHVVLTVQPRIPAGSLTFTELPAGMIDEHGSFAGAAAKEIHEETGLTIKQDELIDMSSLTRLNKDKDTDQDEALQNAVYPSPGGCDEFIPLFLCEKRLPRKDIQQMQGKFTGLRKEGEMITLKLVPLSRLWHEAARDAKALSAWALYQGLKQDGRL</sequence>
<evidence type="ECO:0000259" key="3">
    <source>
        <dbReference type="PROSITE" id="PS51462"/>
    </source>
</evidence>
<dbReference type="OrthoDB" id="10249920at2759"/>
<dbReference type="PANTHER" id="PTHR11839:SF18">
    <property type="entry name" value="NUDIX HYDROLASE DOMAIN-CONTAINING PROTEIN"/>
    <property type="match status" value="1"/>
</dbReference>
<dbReference type="GO" id="GO:0080041">
    <property type="term" value="F:ADP-ribose pyrophosphohydrolase activity"/>
    <property type="evidence" value="ECO:0007669"/>
    <property type="project" value="TreeGrafter"/>
</dbReference>
<name>A0A022W3C1_TRIRU</name>
<evidence type="ECO:0000313" key="4">
    <source>
        <dbReference type="EMBL" id="EZF52601.1"/>
    </source>
</evidence>
<dbReference type="Pfam" id="PF00293">
    <property type="entry name" value="NUDIX"/>
    <property type="match status" value="1"/>
</dbReference>
<proteinExistence type="predicted"/>
<evidence type="ECO:0000256" key="1">
    <source>
        <dbReference type="ARBA" id="ARBA00001946"/>
    </source>
</evidence>
<dbReference type="PANTHER" id="PTHR11839">
    <property type="entry name" value="UDP/ADP-SUGAR PYROPHOSPHATASE"/>
    <property type="match status" value="1"/>
</dbReference>
<dbReference type="PROSITE" id="PS51462">
    <property type="entry name" value="NUDIX"/>
    <property type="match status" value="1"/>
</dbReference>
<dbReference type="InterPro" id="IPR015797">
    <property type="entry name" value="NUDIX_hydrolase-like_dom_sf"/>
</dbReference>
<accession>A0A022W3C1</accession>
<comment type="cofactor">
    <cofactor evidence="1">
        <name>Mg(2+)</name>
        <dbReference type="ChEBI" id="CHEBI:18420"/>
    </cofactor>
</comment>
<dbReference type="Gene3D" id="3.90.79.10">
    <property type="entry name" value="Nucleoside Triphosphate Pyrophosphohydrolase"/>
    <property type="match status" value="1"/>
</dbReference>
<dbReference type="HOGENOM" id="CLU_070130_0_0_1"/>
<dbReference type="GO" id="GO:0019693">
    <property type="term" value="P:ribose phosphate metabolic process"/>
    <property type="evidence" value="ECO:0007669"/>
    <property type="project" value="TreeGrafter"/>
</dbReference>
<keyword evidence="2" id="KW-0378">Hydrolase</keyword>
<organism evidence="4">
    <name type="scientific">Trichophyton rubrum CBS 288.86</name>
    <dbReference type="NCBI Taxonomy" id="1215330"/>
    <lineage>
        <taxon>Eukaryota</taxon>
        <taxon>Fungi</taxon>
        <taxon>Dikarya</taxon>
        <taxon>Ascomycota</taxon>
        <taxon>Pezizomycotina</taxon>
        <taxon>Eurotiomycetes</taxon>
        <taxon>Eurotiomycetidae</taxon>
        <taxon>Onygenales</taxon>
        <taxon>Arthrodermataceae</taxon>
        <taxon>Trichophyton</taxon>
    </lineage>
</organism>
<dbReference type="EMBL" id="KK207845">
    <property type="protein sequence ID" value="EZF52601.1"/>
    <property type="molecule type" value="Genomic_DNA"/>
</dbReference>
<dbReference type="InterPro" id="IPR000086">
    <property type="entry name" value="NUDIX_hydrolase_dom"/>
</dbReference>
<dbReference type="GO" id="GO:0006753">
    <property type="term" value="P:nucleoside phosphate metabolic process"/>
    <property type="evidence" value="ECO:0007669"/>
    <property type="project" value="TreeGrafter"/>
</dbReference>
<dbReference type="FunFam" id="3.90.79.10:FF:000068">
    <property type="entry name" value="NUDIX family hydrolase, putative"/>
    <property type="match status" value="1"/>
</dbReference>
<reference evidence="4" key="1">
    <citation type="submission" date="2014-02" db="EMBL/GenBank/DDBJ databases">
        <title>The Genome Sequence of Trichophyton rubrum (morphotype fischeri) CBS 288.86.</title>
        <authorList>
            <consortium name="The Broad Institute Genomics Platform"/>
            <person name="Cuomo C.A."/>
            <person name="White T.C."/>
            <person name="Graser Y."/>
            <person name="Martinez-Rossi N."/>
            <person name="Heitman J."/>
            <person name="Young S.K."/>
            <person name="Zeng Q."/>
            <person name="Gargeya S."/>
            <person name="Abouelleil A."/>
            <person name="Alvarado L."/>
            <person name="Chapman S.B."/>
            <person name="Gainer-Dewar J."/>
            <person name="Goldberg J."/>
            <person name="Griggs A."/>
            <person name="Gujja S."/>
            <person name="Hansen M."/>
            <person name="Howarth C."/>
            <person name="Imamovic A."/>
            <person name="Larimer J."/>
            <person name="Martinez D."/>
            <person name="Murphy C."/>
            <person name="Pearson M.D."/>
            <person name="Persinoti G."/>
            <person name="Poon T."/>
            <person name="Priest M."/>
            <person name="Roberts A.D."/>
            <person name="Saif S."/>
            <person name="Shea T.D."/>
            <person name="Sykes S.N."/>
            <person name="Wortman J."/>
            <person name="Nusbaum C."/>
            <person name="Birren B."/>
        </authorList>
    </citation>
    <scope>NUCLEOTIDE SEQUENCE [LARGE SCALE GENOMIC DNA]</scope>
    <source>
        <strain evidence="4">CBS 288.86</strain>
    </source>
</reference>
<dbReference type="Proteomes" id="UP000023758">
    <property type="component" value="Unassembled WGS sequence"/>
</dbReference>
<feature type="domain" description="Nudix hydrolase" evidence="3">
    <location>
        <begin position="126"/>
        <end position="297"/>
    </location>
</feature>
<dbReference type="GO" id="GO:0080042">
    <property type="term" value="F:ADP-glucose pyrophosphohydrolase activity"/>
    <property type="evidence" value="ECO:0007669"/>
    <property type="project" value="TreeGrafter"/>
</dbReference>
<protein>
    <recommendedName>
        <fullName evidence="3">Nudix hydrolase domain-containing protein</fullName>
    </recommendedName>
</protein>
<gene>
    <name evidence="4" type="ORF">H103_04337</name>
</gene>
<dbReference type="AlphaFoldDB" id="A0A022W3C1"/>
<dbReference type="SUPFAM" id="SSF55811">
    <property type="entry name" value="Nudix"/>
    <property type="match status" value="1"/>
</dbReference>